<evidence type="ECO:0000256" key="1">
    <source>
        <dbReference type="SAM" id="MobiDB-lite"/>
    </source>
</evidence>
<reference evidence="3 4" key="1">
    <citation type="submission" date="2024-03" db="EMBL/GenBank/DDBJ databases">
        <authorList>
            <person name="Martinez-Hernandez J."/>
        </authorList>
    </citation>
    <scope>NUCLEOTIDE SEQUENCE [LARGE SCALE GENOMIC DNA]</scope>
</reference>
<protein>
    <recommendedName>
        <fullName evidence="2">Retrotransposon gag domain-containing protein</fullName>
    </recommendedName>
</protein>
<comment type="caution">
    <text evidence="3">The sequence shown here is derived from an EMBL/GenBank/DDBJ whole genome shotgun (WGS) entry which is preliminary data.</text>
</comment>
<feature type="domain" description="Retrotransposon gag" evidence="2">
    <location>
        <begin position="91"/>
        <end position="178"/>
    </location>
</feature>
<feature type="region of interest" description="Disordered" evidence="1">
    <location>
        <begin position="1"/>
        <end position="55"/>
    </location>
</feature>
<keyword evidence="4" id="KW-1185">Reference proteome</keyword>
<dbReference type="EMBL" id="CAXHTB010000021">
    <property type="protein sequence ID" value="CAL0328480.1"/>
    <property type="molecule type" value="Genomic_DNA"/>
</dbReference>
<evidence type="ECO:0000313" key="3">
    <source>
        <dbReference type="EMBL" id="CAL0328480.1"/>
    </source>
</evidence>
<dbReference type="Proteomes" id="UP001497480">
    <property type="component" value="Unassembled WGS sequence"/>
</dbReference>
<evidence type="ECO:0000259" key="2">
    <source>
        <dbReference type="Pfam" id="PF03732"/>
    </source>
</evidence>
<dbReference type="Pfam" id="PF03732">
    <property type="entry name" value="Retrotrans_gag"/>
    <property type="match status" value="1"/>
</dbReference>
<feature type="compositionally biased region" description="Low complexity" evidence="1">
    <location>
        <begin position="29"/>
        <end position="48"/>
    </location>
</feature>
<sequence length="329" mass="38079">MTHPIPHSNTTPLQPPPQTHHTYPPPFYTPHHGPQPNLSPSNNQFQQPIPQPQPPKLQLISFDGSKPLDYILQAEQLFQLYLVPPKHQKSMISFYIQGEAFSWFKLMFHNSQLLDWQLFTRALENCFGSSTYINHQAELFKPDQIGTVAKYRKQFEKLSNRIWGLSHEIILNCFISGLIPKIRCELTILRPTSISDDLGLAKLVEAKIHYSTRRFPRFDHIIEPTPTTQVPEPQNRSPTPTHTPSLLIRRLTLAQMQDWRAQGLCNKCNERYHHGHRYQPMKFLLMLDDCRPVQLEAELTCLVSSNDIPLPTDPKPLVEDLIHINHYIG</sequence>
<feature type="compositionally biased region" description="Pro residues" evidence="1">
    <location>
        <begin position="13"/>
        <end position="28"/>
    </location>
</feature>
<evidence type="ECO:0000313" key="4">
    <source>
        <dbReference type="Proteomes" id="UP001497480"/>
    </source>
</evidence>
<gene>
    <name evidence="3" type="ORF">LLUT_LOCUS29540</name>
</gene>
<organism evidence="3 4">
    <name type="scientific">Lupinus luteus</name>
    <name type="common">European yellow lupine</name>
    <dbReference type="NCBI Taxonomy" id="3873"/>
    <lineage>
        <taxon>Eukaryota</taxon>
        <taxon>Viridiplantae</taxon>
        <taxon>Streptophyta</taxon>
        <taxon>Embryophyta</taxon>
        <taxon>Tracheophyta</taxon>
        <taxon>Spermatophyta</taxon>
        <taxon>Magnoliopsida</taxon>
        <taxon>eudicotyledons</taxon>
        <taxon>Gunneridae</taxon>
        <taxon>Pentapetalae</taxon>
        <taxon>rosids</taxon>
        <taxon>fabids</taxon>
        <taxon>Fabales</taxon>
        <taxon>Fabaceae</taxon>
        <taxon>Papilionoideae</taxon>
        <taxon>50 kb inversion clade</taxon>
        <taxon>genistoids sensu lato</taxon>
        <taxon>core genistoids</taxon>
        <taxon>Genisteae</taxon>
        <taxon>Lupinus</taxon>
    </lineage>
</organism>
<feature type="compositionally biased region" description="Low complexity" evidence="1">
    <location>
        <begin position="223"/>
        <end position="234"/>
    </location>
</feature>
<name>A0AAV1Y631_LUPLU</name>
<dbReference type="InterPro" id="IPR005162">
    <property type="entry name" value="Retrotrans_gag_dom"/>
</dbReference>
<dbReference type="AlphaFoldDB" id="A0AAV1Y631"/>
<accession>A0AAV1Y631</accession>
<proteinExistence type="predicted"/>
<feature type="region of interest" description="Disordered" evidence="1">
    <location>
        <begin position="223"/>
        <end position="242"/>
    </location>
</feature>